<comment type="caution">
    <text evidence="1">The sequence shown here is derived from an EMBL/GenBank/DDBJ whole genome shotgun (WGS) entry which is preliminary data.</text>
</comment>
<proteinExistence type="predicted"/>
<gene>
    <name evidence="1" type="ORF">RHMOL_Rhmol10G0139800</name>
</gene>
<evidence type="ECO:0000313" key="1">
    <source>
        <dbReference type="EMBL" id="KAI8534988.1"/>
    </source>
</evidence>
<accession>A0ACC0M3S1</accession>
<keyword evidence="2" id="KW-1185">Reference proteome</keyword>
<organism evidence="1 2">
    <name type="scientific">Rhododendron molle</name>
    <name type="common">Chinese azalea</name>
    <name type="synonym">Azalea mollis</name>
    <dbReference type="NCBI Taxonomy" id="49168"/>
    <lineage>
        <taxon>Eukaryota</taxon>
        <taxon>Viridiplantae</taxon>
        <taxon>Streptophyta</taxon>
        <taxon>Embryophyta</taxon>
        <taxon>Tracheophyta</taxon>
        <taxon>Spermatophyta</taxon>
        <taxon>Magnoliopsida</taxon>
        <taxon>eudicotyledons</taxon>
        <taxon>Gunneridae</taxon>
        <taxon>Pentapetalae</taxon>
        <taxon>asterids</taxon>
        <taxon>Ericales</taxon>
        <taxon>Ericaceae</taxon>
        <taxon>Ericoideae</taxon>
        <taxon>Rhodoreae</taxon>
        <taxon>Rhododendron</taxon>
    </lineage>
</organism>
<evidence type="ECO:0000313" key="2">
    <source>
        <dbReference type="Proteomes" id="UP001062846"/>
    </source>
</evidence>
<dbReference type="Proteomes" id="UP001062846">
    <property type="component" value="Chromosome 10"/>
</dbReference>
<reference evidence="1" key="1">
    <citation type="submission" date="2022-02" db="EMBL/GenBank/DDBJ databases">
        <title>Plant Genome Project.</title>
        <authorList>
            <person name="Zhang R.-G."/>
        </authorList>
    </citation>
    <scope>NUCLEOTIDE SEQUENCE</scope>
    <source>
        <strain evidence="1">AT1</strain>
    </source>
</reference>
<name>A0ACC0M3S1_RHOML</name>
<sequence>METLQEDVRGLRIIVKGLVERVDAMSDVEKTIRMLLIVNWDKHQGPPPAFPSPPCEAKGSRWSGSK</sequence>
<dbReference type="EMBL" id="CM046397">
    <property type="protein sequence ID" value="KAI8534988.1"/>
    <property type="molecule type" value="Genomic_DNA"/>
</dbReference>
<protein>
    <submittedName>
        <fullName evidence="1">Uncharacterized protein</fullName>
    </submittedName>
</protein>